<feature type="coiled-coil region" evidence="1">
    <location>
        <begin position="305"/>
        <end position="332"/>
    </location>
</feature>
<name>A0ABV8A8U6_9DEIO</name>
<dbReference type="Pfam" id="PF13487">
    <property type="entry name" value="HD_5"/>
    <property type="match status" value="1"/>
</dbReference>
<dbReference type="Proteomes" id="UP001595748">
    <property type="component" value="Unassembled WGS sequence"/>
</dbReference>
<dbReference type="InterPro" id="IPR003607">
    <property type="entry name" value="HD/PDEase_dom"/>
</dbReference>
<dbReference type="InterPro" id="IPR052020">
    <property type="entry name" value="Cyclic_di-GMP/3'3'-cGAMP_PDE"/>
</dbReference>
<dbReference type="GO" id="GO:0016787">
    <property type="term" value="F:hydrolase activity"/>
    <property type="evidence" value="ECO:0007669"/>
    <property type="project" value="UniProtKB-KW"/>
</dbReference>
<dbReference type="InterPro" id="IPR037522">
    <property type="entry name" value="HD_GYP_dom"/>
</dbReference>
<dbReference type="EMBL" id="JBHRZF010000171">
    <property type="protein sequence ID" value="MFC3862074.1"/>
    <property type="molecule type" value="Genomic_DNA"/>
</dbReference>
<dbReference type="PROSITE" id="PS51832">
    <property type="entry name" value="HD_GYP"/>
    <property type="match status" value="1"/>
</dbReference>
<comment type="caution">
    <text evidence="4">The sequence shown here is derived from an EMBL/GenBank/DDBJ whole genome shotgun (WGS) entry which is preliminary data.</text>
</comment>
<feature type="domain" description="HD" evidence="2">
    <location>
        <begin position="372"/>
        <end position="494"/>
    </location>
</feature>
<dbReference type="SMART" id="SM00471">
    <property type="entry name" value="HDc"/>
    <property type="match status" value="1"/>
</dbReference>
<evidence type="ECO:0000259" key="2">
    <source>
        <dbReference type="PROSITE" id="PS51831"/>
    </source>
</evidence>
<dbReference type="EC" id="3.1.4.-" evidence="4"/>
<protein>
    <submittedName>
        <fullName evidence="4">HD-GYP domain-containing protein</fullName>
        <ecNumber evidence="4">3.1.4.-</ecNumber>
    </submittedName>
</protein>
<evidence type="ECO:0000313" key="5">
    <source>
        <dbReference type="Proteomes" id="UP001595748"/>
    </source>
</evidence>
<dbReference type="RefSeq" id="WP_380079598.1">
    <property type="nucleotide sequence ID" value="NZ_JBHRZF010000171.1"/>
</dbReference>
<keyword evidence="1" id="KW-0175">Coiled coil</keyword>
<keyword evidence="4" id="KW-0378">Hydrolase</keyword>
<dbReference type="PANTHER" id="PTHR45228">
    <property type="entry name" value="CYCLIC DI-GMP PHOSPHODIESTERASE TM_0186-RELATED"/>
    <property type="match status" value="1"/>
</dbReference>
<dbReference type="PROSITE" id="PS51831">
    <property type="entry name" value="HD"/>
    <property type="match status" value="1"/>
</dbReference>
<evidence type="ECO:0000259" key="3">
    <source>
        <dbReference type="PROSITE" id="PS51832"/>
    </source>
</evidence>
<sequence>MNDDLSPAADPTIQLRNIVERGLQDMTPGTFLQLSAPPLPATLTPAQCVRIGVLRIITLRQTLQLQAARDEVTALAPTLGHALPDDLFMYHCEATRVNLITGQDEIAIRHLMQAYTARPGVIPELQDYLYMVLAVMYASLQDYQQQLLHTRLAARTLPPGHPYHSVWNEHVRRANLSWVLGTTGYTQEALKLGQWAISGLQRDYPHSGTIRQVRTESFVFAAQLGLLSPDNPDLQAARAELQGQVHHPLNIPVSLTDALLAMQRGDHTATRAAFNQALSTVRHLRDHGTIAALTQECALNFYRSIADQDSIIEVLQERVTSLEERRKRTSSILQHLTESAADLIRLRQELTFSRHELVERLSAIGEGRDDHTGQHTRRVAHLTYRIACILHLPDASDIASASRLHDLGKVSLPDRILLKPGPLTPEERQEMQRHAEIGAGMLSGGNSNILQLAQTIARHHHERWDGSGYPDRLQGHNIPLAARITAVADVFDALTSERPYKPAWTRQDALQEILTQSGRQFDPEVVNALAHLLHENRDLDLEGIDLEGIDLAALQREMQHDSPLP</sequence>
<dbReference type="CDD" id="cd00077">
    <property type="entry name" value="HDc"/>
    <property type="match status" value="1"/>
</dbReference>
<evidence type="ECO:0000256" key="1">
    <source>
        <dbReference type="SAM" id="Coils"/>
    </source>
</evidence>
<proteinExistence type="predicted"/>
<keyword evidence="5" id="KW-1185">Reference proteome</keyword>
<feature type="domain" description="HD-GYP" evidence="3">
    <location>
        <begin position="350"/>
        <end position="545"/>
    </location>
</feature>
<gene>
    <name evidence="4" type="ORF">ACFOPQ_14995</name>
</gene>
<reference evidence="5" key="1">
    <citation type="journal article" date="2019" name="Int. J. Syst. Evol. Microbiol.">
        <title>The Global Catalogue of Microorganisms (GCM) 10K type strain sequencing project: providing services to taxonomists for standard genome sequencing and annotation.</title>
        <authorList>
            <consortium name="The Broad Institute Genomics Platform"/>
            <consortium name="The Broad Institute Genome Sequencing Center for Infectious Disease"/>
            <person name="Wu L."/>
            <person name="Ma J."/>
        </authorList>
    </citation>
    <scope>NUCLEOTIDE SEQUENCE [LARGE SCALE GENOMIC DNA]</scope>
    <source>
        <strain evidence="5">CCTCC AB 2013263</strain>
    </source>
</reference>
<dbReference type="Gene3D" id="1.10.3210.10">
    <property type="entry name" value="Hypothetical protein af1432"/>
    <property type="match status" value="1"/>
</dbReference>
<organism evidence="4 5">
    <name type="scientific">Deinococcus antarcticus</name>
    <dbReference type="NCBI Taxonomy" id="1298767"/>
    <lineage>
        <taxon>Bacteria</taxon>
        <taxon>Thermotogati</taxon>
        <taxon>Deinococcota</taxon>
        <taxon>Deinococci</taxon>
        <taxon>Deinococcales</taxon>
        <taxon>Deinococcaceae</taxon>
        <taxon>Deinococcus</taxon>
    </lineage>
</organism>
<dbReference type="SUPFAM" id="SSF109604">
    <property type="entry name" value="HD-domain/PDEase-like"/>
    <property type="match status" value="1"/>
</dbReference>
<dbReference type="InterPro" id="IPR006674">
    <property type="entry name" value="HD_domain"/>
</dbReference>
<evidence type="ECO:0000313" key="4">
    <source>
        <dbReference type="EMBL" id="MFC3862074.1"/>
    </source>
</evidence>
<accession>A0ABV8A8U6</accession>